<dbReference type="Pfam" id="PF17932">
    <property type="entry name" value="TetR_C_24"/>
    <property type="match status" value="1"/>
</dbReference>
<dbReference type="EMBL" id="JBHSBV010000001">
    <property type="protein sequence ID" value="MFC4199468.1"/>
    <property type="molecule type" value="Genomic_DNA"/>
</dbReference>
<evidence type="ECO:0000313" key="6">
    <source>
        <dbReference type="EMBL" id="MFC4199468.1"/>
    </source>
</evidence>
<comment type="caution">
    <text evidence="6">The sequence shown here is derived from an EMBL/GenBank/DDBJ whole genome shotgun (WGS) entry which is preliminary data.</text>
</comment>
<feature type="domain" description="HTH tetR-type" evidence="5">
    <location>
        <begin position="22"/>
        <end position="82"/>
    </location>
</feature>
<evidence type="ECO:0000256" key="3">
    <source>
        <dbReference type="ARBA" id="ARBA00023163"/>
    </source>
</evidence>
<gene>
    <name evidence="6" type="ORF">ACFOY1_00760</name>
</gene>
<name>A0ABV8NU94_9BURK</name>
<dbReference type="PANTHER" id="PTHR30055:SF234">
    <property type="entry name" value="HTH-TYPE TRANSCRIPTIONAL REGULATOR BETI"/>
    <property type="match status" value="1"/>
</dbReference>
<dbReference type="RefSeq" id="WP_217962838.1">
    <property type="nucleotide sequence ID" value="NZ_JAHTBN010000001.1"/>
</dbReference>
<dbReference type="PROSITE" id="PS50977">
    <property type="entry name" value="HTH_TETR_2"/>
    <property type="match status" value="1"/>
</dbReference>
<dbReference type="InterPro" id="IPR041490">
    <property type="entry name" value="KstR2_TetR_C"/>
</dbReference>
<reference evidence="7" key="1">
    <citation type="journal article" date="2019" name="Int. J. Syst. Evol. Microbiol.">
        <title>The Global Catalogue of Microorganisms (GCM) 10K type strain sequencing project: providing services to taxonomists for standard genome sequencing and annotation.</title>
        <authorList>
            <consortium name="The Broad Institute Genomics Platform"/>
            <consortium name="The Broad Institute Genome Sequencing Center for Infectious Disease"/>
            <person name="Wu L."/>
            <person name="Ma J."/>
        </authorList>
    </citation>
    <scope>NUCLEOTIDE SEQUENCE [LARGE SCALE GENOMIC DNA]</scope>
    <source>
        <strain evidence="7">LMG 24813</strain>
    </source>
</reference>
<evidence type="ECO:0000259" key="5">
    <source>
        <dbReference type="PROSITE" id="PS50977"/>
    </source>
</evidence>
<accession>A0ABV8NU94</accession>
<evidence type="ECO:0000256" key="2">
    <source>
        <dbReference type="ARBA" id="ARBA00023125"/>
    </source>
</evidence>
<dbReference type="InterPro" id="IPR050109">
    <property type="entry name" value="HTH-type_TetR-like_transc_reg"/>
</dbReference>
<sequence>MGTRAAKTVQAAVTAEKGGRGASTRQAIFATAARLFAEKGYHAIGMAELGEAVKLSRGALYHHIGSKEEILHDICCRYMLELLRYGRELLEQESDPGRRLDMLGAHLLDVIARHRAELTVCFRESHSLTGERRAEVLGLHAAYENIWRMVLEDGERAGRFKPYSRYRLKGLLGMHYYSYLWMRPEVDDPAAVAAVFNDIVATGVRAG</sequence>
<evidence type="ECO:0000313" key="7">
    <source>
        <dbReference type="Proteomes" id="UP001595848"/>
    </source>
</evidence>
<evidence type="ECO:0000256" key="4">
    <source>
        <dbReference type="PROSITE-ProRule" id="PRU00335"/>
    </source>
</evidence>
<organism evidence="6 7">
    <name type="scientific">Candidimonas humi</name>
    <dbReference type="NCBI Taxonomy" id="683355"/>
    <lineage>
        <taxon>Bacteria</taxon>
        <taxon>Pseudomonadati</taxon>
        <taxon>Pseudomonadota</taxon>
        <taxon>Betaproteobacteria</taxon>
        <taxon>Burkholderiales</taxon>
        <taxon>Alcaligenaceae</taxon>
        <taxon>Candidimonas</taxon>
    </lineage>
</organism>
<dbReference type="InterPro" id="IPR001647">
    <property type="entry name" value="HTH_TetR"/>
</dbReference>
<dbReference type="Proteomes" id="UP001595848">
    <property type="component" value="Unassembled WGS sequence"/>
</dbReference>
<proteinExistence type="predicted"/>
<keyword evidence="2 4" id="KW-0238">DNA-binding</keyword>
<keyword evidence="1" id="KW-0805">Transcription regulation</keyword>
<dbReference type="PANTHER" id="PTHR30055">
    <property type="entry name" value="HTH-TYPE TRANSCRIPTIONAL REGULATOR RUTR"/>
    <property type="match status" value="1"/>
</dbReference>
<protein>
    <submittedName>
        <fullName evidence="6">TetR/AcrR family transcriptional regulator</fullName>
    </submittedName>
</protein>
<keyword evidence="3" id="KW-0804">Transcription</keyword>
<feature type="DNA-binding region" description="H-T-H motif" evidence="4">
    <location>
        <begin position="45"/>
        <end position="64"/>
    </location>
</feature>
<keyword evidence="7" id="KW-1185">Reference proteome</keyword>
<evidence type="ECO:0000256" key="1">
    <source>
        <dbReference type="ARBA" id="ARBA00023015"/>
    </source>
</evidence>
<dbReference type="Pfam" id="PF00440">
    <property type="entry name" value="TetR_N"/>
    <property type="match status" value="1"/>
</dbReference>